<sequence length="479" mass="50545">MRFLDDRTPSHDLTYHDVFMVPAASSVASRGDVDLSTADGTGARIPLVASNMTAVSGRRMAETMARRGGLAVLPQDVPLARVAETVARVKRSHVVLDTPVQLRPDQTVDEALALIPKRAHGAALVADAEGRPLGLVVEEACRDVDRWTQVHRVMDRELLLVDVDEDPRAVFDRLDHTRTALAVAVDDAGRLLGVQSRQGALRATLYTPAVDDSGRLRVAAALGVNGDVAEKAASLLGAGVDCLVLDTAHGHQERMIAALRVVRALDPRVPVVAGNVVSAEGTVALLDAGADIVKVGVGPGAMCTTRMMTGVGRPQFSAVLECATAARERGGHVWADGGVKHPRDVALALAAGAASVMVGSWFAGTHESPGTLATDAEGRRFKQSFGMASARAVAQRTATESSFDRARKALYEEGISSSRMYLDPERPGVEDLVDQICSGVRSSCTYAGARTLEEFHARAVVGVQSAAGFAEGRPVTSSW</sequence>
<gene>
    <name evidence="6" type="primary">guaB1</name>
    <name evidence="9" type="ORF">IEQ44_07130</name>
</gene>
<comment type="catalytic activity">
    <reaction evidence="6">
        <text>IMP + NH4(+) + NADP(+) = GMP + NADPH + 2 H(+)</text>
        <dbReference type="Rhea" id="RHEA:17185"/>
        <dbReference type="ChEBI" id="CHEBI:15378"/>
        <dbReference type="ChEBI" id="CHEBI:28938"/>
        <dbReference type="ChEBI" id="CHEBI:57783"/>
        <dbReference type="ChEBI" id="CHEBI:58053"/>
        <dbReference type="ChEBI" id="CHEBI:58115"/>
        <dbReference type="ChEBI" id="CHEBI:58349"/>
        <dbReference type="EC" id="1.7.1.7"/>
    </reaction>
</comment>
<protein>
    <recommendedName>
        <fullName evidence="6">GMP reductase</fullName>
        <ecNumber evidence="6">1.7.1.7</ecNumber>
    </recommendedName>
    <alternativeName>
        <fullName evidence="6">Guanosine 5'-monophosphate reductase</fullName>
        <shortName evidence="6">GMPR</shortName>
    </alternativeName>
</protein>
<dbReference type="SUPFAM" id="SSF51412">
    <property type="entry name" value="Inosine monophosphate dehydrogenase (IMPDH)"/>
    <property type="match status" value="1"/>
</dbReference>
<comment type="similarity">
    <text evidence="6">Belongs to the IMPDH/GMPR family. GuaB1 subfamily.</text>
</comment>
<dbReference type="Pfam" id="PF00571">
    <property type="entry name" value="CBS"/>
    <property type="match status" value="1"/>
</dbReference>
<feature type="active site" description="Thioimidate intermediate" evidence="6">
    <location>
        <position position="303"/>
    </location>
</feature>
<accession>A0ABR9RTD0</accession>
<keyword evidence="1 6" id="KW-0660">Purine salvage</keyword>
<evidence type="ECO:0000256" key="1">
    <source>
        <dbReference type="ARBA" id="ARBA00022726"/>
    </source>
</evidence>
<reference evidence="9 10" key="1">
    <citation type="submission" date="2020-10" db="EMBL/GenBank/DDBJ databases">
        <title>Nocardioides sp. isolated from sludge.</title>
        <authorList>
            <person name="Zhang X."/>
        </authorList>
    </citation>
    <scope>NUCLEOTIDE SEQUENCE [LARGE SCALE GENOMIC DNA]</scope>
    <source>
        <strain evidence="9 10">Y6</strain>
    </source>
</reference>
<dbReference type="InterPro" id="IPR050139">
    <property type="entry name" value="GMP_reductase"/>
</dbReference>
<evidence type="ECO:0000256" key="2">
    <source>
        <dbReference type="ARBA" id="ARBA00022737"/>
    </source>
</evidence>
<keyword evidence="10" id="KW-1185">Reference proteome</keyword>
<dbReference type="SUPFAM" id="SSF54631">
    <property type="entry name" value="CBS-domain pair"/>
    <property type="match status" value="1"/>
</dbReference>
<dbReference type="EC" id="1.7.1.7" evidence="6"/>
<feature type="domain" description="CBS" evidence="8">
    <location>
        <begin position="151"/>
        <end position="194"/>
    </location>
</feature>
<dbReference type="PANTHER" id="PTHR43170">
    <property type="entry name" value="GMP REDUCTASE"/>
    <property type="match status" value="1"/>
</dbReference>
<dbReference type="NCBIfam" id="TIGR01303">
    <property type="entry name" value="IMP_DH_rel_1"/>
    <property type="match status" value="1"/>
</dbReference>
<evidence type="ECO:0000259" key="8">
    <source>
        <dbReference type="Pfam" id="PF00571"/>
    </source>
</evidence>
<evidence type="ECO:0000313" key="10">
    <source>
        <dbReference type="Proteomes" id="UP000756387"/>
    </source>
</evidence>
<feature type="binding site" evidence="6">
    <location>
        <begin position="296"/>
        <end position="298"/>
    </location>
    <ligand>
        <name>NADP(+)</name>
        <dbReference type="ChEBI" id="CHEBI:58349"/>
    </ligand>
</feature>
<comment type="function">
    <text evidence="6">Involved in the purine-salvage pathway. Catalyzes the NADPH-dependent conversion of GMP to IMP.</text>
</comment>
<dbReference type="Proteomes" id="UP000756387">
    <property type="component" value="Unassembled WGS sequence"/>
</dbReference>
<evidence type="ECO:0000313" key="9">
    <source>
        <dbReference type="EMBL" id="MBE7324422.1"/>
    </source>
</evidence>
<evidence type="ECO:0000259" key="7">
    <source>
        <dbReference type="Pfam" id="PF00478"/>
    </source>
</evidence>
<feature type="domain" description="IMP dehydrogenase/GMP reductase" evidence="7">
    <location>
        <begin position="13"/>
        <end position="474"/>
    </location>
</feature>
<dbReference type="Gene3D" id="3.20.20.70">
    <property type="entry name" value="Aldolase class I"/>
    <property type="match status" value="1"/>
</dbReference>
<dbReference type="HAMAP" id="MF_02250">
    <property type="entry name" value="GMPR_GuaB1"/>
    <property type="match status" value="1"/>
</dbReference>
<dbReference type="RefSeq" id="WP_193637740.1">
    <property type="nucleotide sequence ID" value="NZ_JADCSA010000005.1"/>
</dbReference>
<dbReference type="InterPro" id="IPR005991">
    <property type="entry name" value="GUAB1"/>
</dbReference>
<keyword evidence="2" id="KW-0677">Repeat</keyword>
<name>A0ABR9RTD0_9ACTN</name>
<dbReference type="InterPro" id="IPR001093">
    <property type="entry name" value="IMP_DH_GMPRt"/>
</dbReference>
<evidence type="ECO:0000256" key="4">
    <source>
        <dbReference type="ARBA" id="ARBA00023002"/>
    </source>
</evidence>
<dbReference type="InterPro" id="IPR005990">
    <property type="entry name" value="IMP_DH"/>
</dbReference>
<dbReference type="PANTHER" id="PTHR43170:SF5">
    <property type="entry name" value="GMP REDUCTASE"/>
    <property type="match status" value="1"/>
</dbReference>
<comment type="pathway">
    <text evidence="6">Purine metabolism; IMP biosynthesis via salvage pathway.</text>
</comment>
<dbReference type="EMBL" id="JADCSA010000005">
    <property type="protein sequence ID" value="MBE7324422.1"/>
    <property type="molecule type" value="Genomic_DNA"/>
</dbReference>
<organism evidence="9 10">
    <name type="scientific">Nocardioides malaquae</name>
    <dbReference type="NCBI Taxonomy" id="2773426"/>
    <lineage>
        <taxon>Bacteria</taxon>
        <taxon>Bacillati</taxon>
        <taxon>Actinomycetota</taxon>
        <taxon>Actinomycetes</taxon>
        <taxon>Propionibacteriales</taxon>
        <taxon>Nocardioidaceae</taxon>
        <taxon>Nocardioides</taxon>
    </lineage>
</organism>
<keyword evidence="5" id="KW-0129">CBS domain</keyword>
<keyword evidence="3 6" id="KW-0521">NADP</keyword>
<feature type="binding site" evidence="6">
    <location>
        <begin position="246"/>
        <end position="248"/>
    </location>
    <ligand>
        <name>NADP(+)</name>
        <dbReference type="ChEBI" id="CHEBI:58349"/>
    </ligand>
</feature>
<dbReference type="CDD" id="cd00381">
    <property type="entry name" value="IMPDH"/>
    <property type="match status" value="1"/>
</dbReference>
<dbReference type="SMART" id="SM01240">
    <property type="entry name" value="IMPDH"/>
    <property type="match status" value="1"/>
</dbReference>
<evidence type="ECO:0000256" key="6">
    <source>
        <dbReference type="HAMAP-Rule" id="MF_02250"/>
    </source>
</evidence>
<dbReference type="InterPro" id="IPR046342">
    <property type="entry name" value="CBS_dom_sf"/>
</dbReference>
<dbReference type="InterPro" id="IPR013785">
    <property type="entry name" value="Aldolase_TIM"/>
</dbReference>
<comment type="cofactor">
    <cofactor evidence="6">
        <name>a monovalent cation</name>
        <dbReference type="ChEBI" id="CHEBI:60242"/>
    </cofactor>
</comment>
<proteinExistence type="inferred from homology"/>
<keyword evidence="4 6" id="KW-0560">Oxidoreductase</keyword>
<dbReference type="CDD" id="cd02205">
    <property type="entry name" value="CBS_pair_SF"/>
    <property type="match status" value="1"/>
</dbReference>
<dbReference type="InterPro" id="IPR000644">
    <property type="entry name" value="CBS_dom"/>
</dbReference>
<dbReference type="PIRSF" id="PIRSF000130">
    <property type="entry name" value="IMPDH"/>
    <property type="match status" value="1"/>
</dbReference>
<dbReference type="NCBIfam" id="NF005869">
    <property type="entry name" value="PRK07807.1"/>
    <property type="match status" value="1"/>
</dbReference>
<evidence type="ECO:0000256" key="5">
    <source>
        <dbReference type="ARBA" id="ARBA00023122"/>
    </source>
</evidence>
<comment type="caution">
    <text evidence="9">The sequence shown here is derived from an EMBL/GenBank/DDBJ whole genome shotgun (WGS) entry which is preliminary data.</text>
</comment>
<evidence type="ECO:0000256" key="3">
    <source>
        <dbReference type="ARBA" id="ARBA00022857"/>
    </source>
</evidence>
<dbReference type="Pfam" id="PF00478">
    <property type="entry name" value="IMPDH"/>
    <property type="match status" value="1"/>
</dbReference>